<accession>A0ABS8CSC1</accession>
<dbReference type="Proteomes" id="UP001198571">
    <property type="component" value="Unassembled WGS sequence"/>
</dbReference>
<keyword evidence="2" id="KW-1185">Reference proteome</keyword>
<gene>
    <name evidence="1" type="ORF">H0485_19040</name>
</gene>
<evidence type="ECO:0000313" key="1">
    <source>
        <dbReference type="EMBL" id="MCB5412078.1"/>
    </source>
</evidence>
<evidence type="ECO:0000313" key="2">
    <source>
        <dbReference type="Proteomes" id="UP001198571"/>
    </source>
</evidence>
<dbReference type="RefSeq" id="WP_226937506.1">
    <property type="nucleotide sequence ID" value="NZ_JACDXX010000028.1"/>
</dbReference>
<proteinExistence type="predicted"/>
<sequence>MGGFRFRDKDTKEELMDADLAAEAALADDLDQIPANPDFEDARHVMTMAYPSHSADDYDTEE</sequence>
<name>A0ABS8CSC1_9RHOB</name>
<reference evidence="1 2" key="1">
    <citation type="submission" date="2020-07" db="EMBL/GenBank/DDBJ databases">
        <title>Pseudogemmobacter sp. nov., isolated from poultry manure in Taiwan.</title>
        <authorList>
            <person name="Lin S.-Y."/>
            <person name="Tang Y.-S."/>
            <person name="Young C.-C."/>
        </authorList>
    </citation>
    <scope>NUCLEOTIDE SEQUENCE [LARGE SCALE GENOMIC DNA]</scope>
    <source>
        <strain evidence="1 2">CC-YST710</strain>
    </source>
</reference>
<protein>
    <submittedName>
        <fullName evidence="1">Uncharacterized protein</fullName>
    </submittedName>
</protein>
<dbReference type="EMBL" id="JACDXX010000028">
    <property type="protein sequence ID" value="MCB5412078.1"/>
    <property type="molecule type" value="Genomic_DNA"/>
</dbReference>
<comment type="caution">
    <text evidence="1">The sequence shown here is derived from an EMBL/GenBank/DDBJ whole genome shotgun (WGS) entry which is preliminary data.</text>
</comment>
<organism evidence="1 2">
    <name type="scientific">Pseudogemmobacter faecipullorum</name>
    <dbReference type="NCBI Taxonomy" id="2755041"/>
    <lineage>
        <taxon>Bacteria</taxon>
        <taxon>Pseudomonadati</taxon>
        <taxon>Pseudomonadota</taxon>
        <taxon>Alphaproteobacteria</taxon>
        <taxon>Rhodobacterales</taxon>
        <taxon>Paracoccaceae</taxon>
        <taxon>Pseudogemmobacter</taxon>
    </lineage>
</organism>